<dbReference type="AlphaFoldDB" id="A0A9D1M5M6"/>
<dbReference type="GO" id="GO:0003677">
    <property type="term" value="F:DNA binding"/>
    <property type="evidence" value="ECO:0007669"/>
    <property type="project" value="InterPro"/>
</dbReference>
<reference evidence="1" key="2">
    <citation type="journal article" date="2021" name="PeerJ">
        <title>Extensive microbial diversity within the chicken gut microbiome revealed by metagenomics and culture.</title>
        <authorList>
            <person name="Gilroy R."/>
            <person name="Ravi A."/>
            <person name="Getino M."/>
            <person name="Pursley I."/>
            <person name="Horton D.L."/>
            <person name="Alikhan N.F."/>
            <person name="Baker D."/>
            <person name="Gharbi K."/>
            <person name="Hall N."/>
            <person name="Watson M."/>
            <person name="Adriaenssens E.M."/>
            <person name="Foster-Nyarko E."/>
            <person name="Jarju S."/>
            <person name="Secka A."/>
            <person name="Antonio M."/>
            <person name="Oren A."/>
            <person name="Chaudhuri R.R."/>
            <person name="La Ragione R."/>
            <person name="Hildebrand F."/>
            <person name="Pallen M.J."/>
        </authorList>
    </citation>
    <scope>NUCLEOTIDE SEQUENCE</scope>
    <source>
        <strain evidence="1">ChiW3-316</strain>
    </source>
</reference>
<dbReference type="EMBL" id="DVNC01000056">
    <property type="protein sequence ID" value="HIU54054.1"/>
    <property type="molecule type" value="Genomic_DNA"/>
</dbReference>
<evidence type="ECO:0000313" key="2">
    <source>
        <dbReference type="Proteomes" id="UP000824107"/>
    </source>
</evidence>
<evidence type="ECO:0000313" key="1">
    <source>
        <dbReference type="EMBL" id="HIU54054.1"/>
    </source>
</evidence>
<dbReference type="Proteomes" id="UP000824107">
    <property type="component" value="Unassembled WGS sequence"/>
</dbReference>
<dbReference type="InterPro" id="IPR010982">
    <property type="entry name" value="Lambda_DNA-bd_dom_sf"/>
</dbReference>
<sequence>MSVYSYCSKSQYPQRAAKRMIGFQIFCYRHKYKLSTEVFCKRCGISPKELEKVELGLPSPGAPRWHSIRKVLESNNLQLHIELRPKEA</sequence>
<reference evidence="1" key="1">
    <citation type="submission" date="2020-10" db="EMBL/GenBank/DDBJ databases">
        <authorList>
            <person name="Gilroy R."/>
        </authorList>
    </citation>
    <scope>NUCLEOTIDE SEQUENCE</scope>
    <source>
        <strain evidence="1">ChiW3-316</strain>
    </source>
</reference>
<name>A0A9D1M5M6_9PROT</name>
<comment type="caution">
    <text evidence="1">The sequence shown here is derived from an EMBL/GenBank/DDBJ whole genome shotgun (WGS) entry which is preliminary data.</text>
</comment>
<protein>
    <submittedName>
        <fullName evidence="1">Uncharacterized protein</fullName>
    </submittedName>
</protein>
<accession>A0A9D1M5M6</accession>
<proteinExistence type="predicted"/>
<dbReference type="SUPFAM" id="SSF47413">
    <property type="entry name" value="lambda repressor-like DNA-binding domains"/>
    <property type="match status" value="1"/>
</dbReference>
<organism evidence="1 2">
    <name type="scientific">Candidatus Scatocola faecipullorum</name>
    <dbReference type="NCBI Taxonomy" id="2840917"/>
    <lineage>
        <taxon>Bacteria</taxon>
        <taxon>Pseudomonadati</taxon>
        <taxon>Pseudomonadota</taxon>
        <taxon>Alphaproteobacteria</taxon>
        <taxon>Rhodospirillales</taxon>
        <taxon>Rhodospirillaceae</taxon>
        <taxon>Rhodospirillaceae incertae sedis</taxon>
        <taxon>Candidatus Scatocola</taxon>
    </lineage>
</organism>
<gene>
    <name evidence="1" type="ORF">IAD20_08260</name>
</gene>